<accession>A0ABV2YHL2</accession>
<dbReference type="Gene3D" id="1.25.40.10">
    <property type="entry name" value="Tetratricopeptide repeat domain"/>
    <property type="match status" value="2"/>
</dbReference>
<comment type="caution">
    <text evidence="2">The sequence shown here is derived from an EMBL/GenBank/DDBJ whole genome shotgun (WGS) entry which is preliminary data.</text>
</comment>
<dbReference type="InterPro" id="IPR011990">
    <property type="entry name" value="TPR-like_helical_dom_sf"/>
</dbReference>
<name>A0ABV2YHL2_9ACTN</name>
<evidence type="ECO:0000313" key="3">
    <source>
        <dbReference type="Proteomes" id="UP001550850"/>
    </source>
</evidence>
<feature type="region of interest" description="Disordered" evidence="1">
    <location>
        <begin position="1027"/>
        <end position="1050"/>
    </location>
</feature>
<gene>
    <name evidence="2" type="ORF">AB0E65_12695</name>
</gene>
<proteinExistence type="predicted"/>
<feature type="region of interest" description="Disordered" evidence="1">
    <location>
        <begin position="440"/>
        <end position="459"/>
    </location>
</feature>
<reference evidence="2 3" key="1">
    <citation type="submission" date="2024-06" db="EMBL/GenBank/DDBJ databases">
        <title>The Natural Products Discovery Center: Release of the First 8490 Sequenced Strains for Exploring Actinobacteria Biosynthetic Diversity.</title>
        <authorList>
            <person name="Kalkreuter E."/>
            <person name="Kautsar S.A."/>
            <person name="Yang D."/>
            <person name="Bader C.D."/>
            <person name="Teijaro C.N."/>
            <person name="Fluegel L."/>
            <person name="Davis C.M."/>
            <person name="Simpson J.R."/>
            <person name="Lauterbach L."/>
            <person name="Steele A.D."/>
            <person name="Gui C."/>
            <person name="Meng S."/>
            <person name="Li G."/>
            <person name="Viehrig K."/>
            <person name="Ye F."/>
            <person name="Su P."/>
            <person name="Kiefer A.F."/>
            <person name="Nichols A."/>
            <person name="Cepeda A.J."/>
            <person name="Yan W."/>
            <person name="Fan B."/>
            <person name="Jiang Y."/>
            <person name="Adhikari A."/>
            <person name="Zheng C.-J."/>
            <person name="Schuster L."/>
            <person name="Cowan T.M."/>
            <person name="Smanski M.J."/>
            <person name="Chevrette M.G."/>
            <person name="De Carvalho L.P.S."/>
            <person name="Shen B."/>
        </authorList>
    </citation>
    <scope>NUCLEOTIDE SEQUENCE [LARGE SCALE GENOMIC DNA]</scope>
    <source>
        <strain evidence="2 3">NPDC038104</strain>
    </source>
</reference>
<protein>
    <submittedName>
        <fullName evidence="2">Tetratricopeptide repeat protein</fullName>
    </submittedName>
</protein>
<keyword evidence="3" id="KW-1185">Reference proteome</keyword>
<dbReference type="EMBL" id="JBEZUR010000015">
    <property type="protein sequence ID" value="MEU3555054.1"/>
    <property type="molecule type" value="Genomic_DNA"/>
</dbReference>
<evidence type="ECO:0000313" key="2">
    <source>
        <dbReference type="EMBL" id="MEU3555054.1"/>
    </source>
</evidence>
<organism evidence="2 3">
    <name type="scientific">Streptomyces fragilis</name>
    <dbReference type="NCBI Taxonomy" id="67301"/>
    <lineage>
        <taxon>Bacteria</taxon>
        <taxon>Bacillati</taxon>
        <taxon>Actinomycetota</taxon>
        <taxon>Actinomycetes</taxon>
        <taxon>Kitasatosporales</taxon>
        <taxon>Streptomycetaceae</taxon>
        <taxon>Streptomyces</taxon>
    </lineage>
</organism>
<evidence type="ECO:0000256" key="1">
    <source>
        <dbReference type="SAM" id="MobiDB-lite"/>
    </source>
</evidence>
<dbReference type="Proteomes" id="UP001550850">
    <property type="component" value="Unassembled WGS sequence"/>
</dbReference>
<sequence length="1050" mass="110767">MTSVTSLDELRRAIAENGERPEGPSRNARAEQLLADAEALGIPLAVIEALGHQLTVYNYSSEKDKAFVPFARLLRMWDERPEDFDAYETHSLFWRFKWMSTGMLGQPHIPLDAMENWLEEMERRYRLAGHSERAVRSCEFHVASHVGDLERAERAYQAWLAADRDRMADCYACELQGQGWWQVMAGRDAEALEVWGPVLEGRFTCAHEPHNVLASSLLPLLRLGRLDEAKAHHLRGFRLVRATESMRSSYAEHVEFCALTGNEARALELLAQRPAYFTDDGHPSSKKDYLAVTALVMDRLVALGMGARQVPGPAGRDWTAAELAAHARQEALSLAEAFDRRNGTSYVSDQVRERMAREPLVERLPLGVRVSVATVGPRPASAAGAASSGSSDGRQDLAALLAEARRRSEALLPSAVEAWEAVERAAGSAGATVASGGAASVGSAANADSPAGAGSTANAGGAVTPGSAAGAGSTANADGPAGADGPVGADDAAGADGPVGADDAAAGVVLTARDRAEIAEHRAMALGPDGLDLFATAATLYAEAGDLGEALAARARGVYARTLSGKLDGALEDVTAPYRQCLALFAAGDTGVRQTASVLMARARVLLRLTQGADGQEPDPAAETEAAEGTREAAREVLAFVAEHAPGTEDPHLVSRTAEAHAMLGDLAGSPEEAVPELTLAVRQFLDAGLPWYTVEYESRLAAIAHHLDDPETAALHLRAALEHGGQALPAAGHAHLHLQLCEVLTECADGGAVVAEAADHALEAAHWADEAGQGATLGAYARHRLGGLLHRQGRWAEAAEVMESTLPDLSPETHGDGVVVQTLWWLGDCLAALGDHREAAERRLRAAELAAHWPEQWDHATLAHLAAESLSRAELPSEADAAYARAGELWRELGDLPGQVRALRARAWLAAEDDAPAARQLMEQALAACREAVTVAEDDAGRLPAQAELAGTHHQFGGLLADHEGPSEEARGHLTEAVSGFAALGEAARAAHADALLTLGRLESALGRPADAAARARAVLAACDADPDPSGPLHARRSDAEALLQETAS</sequence>
<feature type="region of interest" description="Disordered" evidence="1">
    <location>
        <begin position="464"/>
        <end position="496"/>
    </location>
</feature>
<dbReference type="RefSeq" id="WP_245967558.1">
    <property type="nucleotide sequence ID" value="NZ_BEVZ01000004.1"/>
</dbReference>
<dbReference type="SUPFAM" id="SSF48452">
    <property type="entry name" value="TPR-like"/>
    <property type="match status" value="1"/>
</dbReference>